<accession>A0A6N4R0E2</accession>
<dbReference type="GO" id="GO:0005576">
    <property type="term" value="C:extracellular region"/>
    <property type="evidence" value="ECO:0007669"/>
    <property type="project" value="UniProtKB-SubCell"/>
</dbReference>
<evidence type="ECO:0000256" key="1">
    <source>
        <dbReference type="ARBA" id="ARBA00005709"/>
    </source>
</evidence>
<comment type="similarity">
    <text evidence="1 3">Belongs to the bacterial flagellin family.</text>
</comment>
<reference evidence="6 7" key="1">
    <citation type="journal article" date="2017" name="Nat. Commun.">
        <title>In situ click chemistry generation of cyclooxygenase-2 inhibitors.</title>
        <authorList>
            <person name="Bhardwaj A."/>
            <person name="Kaur J."/>
            <person name="Wuest M."/>
            <person name="Wuest F."/>
        </authorList>
    </citation>
    <scope>NUCLEOTIDE SEQUENCE [LARGE SCALE GENOMIC DNA]</scope>
    <source>
        <strain evidence="6">S2_018_000_R2_106</strain>
    </source>
</reference>
<organism evidence="6 7">
    <name type="scientific">Blastochloris viridis</name>
    <name type="common">Rhodopseudomonas viridis</name>
    <dbReference type="NCBI Taxonomy" id="1079"/>
    <lineage>
        <taxon>Bacteria</taxon>
        <taxon>Pseudomonadati</taxon>
        <taxon>Pseudomonadota</taxon>
        <taxon>Alphaproteobacteria</taxon>
        <taxon>Hyphomicrobiales</taxon>
        <taxon>Blastochloridaceae</taxon>
        <taxon>Blastochloris</taxon>
    </lineage>
</organism>
<evidence type="ECO:0000259" key="4">
    <source>
        <dbReference type="Pfam" id="PF00669"/>
    </source>
</evidence>
<dbReference type="InterPro" id="IPR046358">
    <property type="entry name" value="Flagellin_C"/>
</dbReference>
<evidence type="ECO:0000313" key="7">
    <source>
        <dbReference type="Proteomes" id="UP000320948"/>
    </source>
</evidence>
<dbReference type="Gene3D" id="1.20.1330.10">
    <property type="entry name" value="f41 fragment of flagellin, N-terminal domain"/>
    <property type="match status" value="2"/>
</dbReference>
<dbReference type="PANTHER" id="PTHR42792">
    <property type="entry name" value="FLAGELLIN"/>
    <property type="match status" value="1"/>
</dbReference>
<comment type="caution">
    <text evidence="6">The sequence shown here is derived from an EMBL/GenBank/DDBJ whole genome shotgun (WGS) entry which is preliminary data.</text>
</comment>
<dbReference type="SUPFAM" id="SSF64518">
    <property type="entry name" value="Phase 1 flagellin"/>
    <property type="match status" value="2"/>
</dbReference>
<gene>
    <name evidence="6" type="ORF">DI628_07335</name>
</gene>
<keyword evidence="3" id="KW-0964">Secreted</keyword>
<dbReference type="EMBL" id="VAFM01000002">
    <property type="protein sequence ID" value="TKW60702.1"/>
    <property type="molecule type" value="Genomic_DNA"/>
</dbReference>
<dbReference type="InterPro" id="IPR001029">
    <property type="entry name" value="Flagellin_N"/>
</dbReference>
<dbReference type="Pfam" id="PF00700">
    <property type="entry name" value="Flagellin_C"/>
    <property type="match status" value="1"/>
</dbReference>
<feature type="domain" description="Flagellin C-terminal" evidence="5">
    <location>
        <begin position="551"/>
        <end position="631"/>
    </location>
</feature>
<name>A0A6N4R0E2_BLAVI</name>
<protein>
    <recommendedName>
        <fullName evidence="3">Flagellin</fullName>
    </recommendedName>
</protein>
<dbReference type="GO" id="GO:0009288">
    <property type="term" value="C:bacterial-type flagellum"/>
    <property type="evidence" value="ECO:0007669"/>
    <property type="project" value="UniProtKB-SubCell"/>
</dbReference>
<dbReference type="Pfam" id="PF00669">
    <property type="entry name" value="Flagellin_N"/>
    <property type="match status" value="1"/>
</dbReference>
<sequence length="633" mass="63607">MPVSITANVSARYAHTSLARQNEAITQGTLRMSSGQRVLSAADDAASMAIGSSLKIENAGVKSAMLNATSGSSMLQIADSALGQISELMTRMQALATQSSSGQYDDATRVLLDGEFQGLKAEIERLANATTFNDVKMLAGEKDFDLAQGATGTAGIGTVRFDQEFVSSDQSFRYSYDSASENFTLTRIDGGAATSQTINITALLNGTVGVGGNLVNNQTVELGFSQLGVTMTLGAGFLRSQDISTSVSVADGGVMDVASSSFVAAGTVVSTTVNTVLTALGGAYNATTGALNLPTTSDGTVLRLDGQAGISYAVNGGAIGTAGAASPDLASTGPTTVDVYATNGTSRVLIGRVTLGDTSAPAVGADAISLNVKGPASTGTPVATVDDLTALTGVYDTVTGVLTLPTSSNGTAVTLDAIPGISYAVNGGAVGASGAASGDLVGAGPVTVDVYVDAAAGGQILLGRVTLGDVAATGIGAGSMTVNVGAGLMTATDTGEVKSTYLTYKVGTGVAAGIDTIGVEIPAMTLTALGLEDLTINTQINADDAINKLADSLAVLNQGRANVGAQQLRMEAVSRSLGVVSENNEMAKSSLIDVDVAAEITDITTNQAMMEASIAMLGRANQLPEILLELLRN</sequence>
<proteinExistence type="inferred from homology"/>
<dbReference type="PRINTS" id="PR00207">
    <property type="entry name" value="FLAGELLIN"/>
</dbReference>
<dbReference type="InterPro" id="IPR001492">
    <property type="entry name" value="Flagellin"/>
</dbReference>
<dbReference type="PANTHER" id="PTHR42792:SF2">
    <property type="entry name" value="FLAGELLIN"/>
    <property type="match status" value="1"/>
</dbReference>
<evidence type="ECO:0000256" key="2">
    <source>
        <dbReference type="ARBA" id="ARBA00023143"/>
    </source>
</evidence>
<comment type="function">
    <text evidence="3">Flagellin is the subunit protein which polymerizes to form the filaments of bacterial flagella.</text>
</comment>
<evidence type="ECO:0000259" key="5">
    <source>
        <dbReference type="Pfam" id="PF00700"/>
    </source>
</evidence>
<keyword evidence="2 3" id="KW-0975">Bacterial flagellum</keyword>
<evidence type="ECO:0000256" key="3">
    <source>
        <dbReference type="RuleBase" id="RU362073"/>
    </source>
</evidence>
<dbReference type="Gene3D" id="3.30.70.2120">
    <property type="match status" value="1"/>
</dbReference>
<comment type="subcellular location">
    <subcellularLocation>
        <location evidence="3">Secreted</location>
    </subcellularLocation>
    <subcellularLocation>
        <location evidence="3">Bacterial flagellum</location>
    </subcellularLocation>
</comment>
<dbReference type="AlphaFoldDB" id="A0A6N4R0E2"/>
<evidence type="ECO:0000313" key="6">
    <source>
        <dbReference type="EMBL" id="TKW60702.1"/>
    </source>
</evidence>
<feature type="domain" description="Flagellin N-terminal" evidence="4">
    <location>
        <begin position="5"/>
        <end position="142"/>
    </location>
</feature>
<dbReference type="GO" id="GO:0005198">
    <property type="term" value="F:structural molecule activity"/>
    <property type="evidence" value="ECO:0007669"/>
    <property type="project" value="UniProtKB-UniRule"/>
</dbReference>
<dbReference type="Proteomes" id="UP000320948">
    <property type="component" value="Unassembled WGS sequence"/>
</dbReference>